<dbReference type="InterPro" id="IPR023408">
    <property type="entry name" value="MscS_beta-dom_sf"/>
</dbReference>
<evidence type="ECO:0000256" key="2">
    <source>
        <dbReference type="ARBA" id="ARBA00008017"/>
    </source>
</evidence>
<proteinExistence type="inferred from homology"/>
<dbReference type="PANTHER" id="PTHR30566:SF5">
    <property type="entry name" value="MECHANOSENSITIVE ION CHANNEL PROTEIN 1, MITOCHONDRIAL-RELATED"/>
    <property type="match status" value="1"/>
</dbReference>
<keyword evidence="6 7" id="KW-0472">Membrane</keyword>
<feature type="domain" description="Mechanosensitive ion channel MscS" evidence="8">
    <location>
        <begin position="194"/>
        <end position="260"/>
    </location>
</feature>
<organism evidence="10 11">
    <name type="scientific">Paracoccus mangrovi</name>
    <dbReference type="NCBI Taxonomy" id="1715645"/>
    <lineage>
        <taxon>Bacteria</taxon>
        <taxon>Pseudomonadati</taxon>
        <taxon>Pseudomonadota</taxon>
        <taxon>Alphaproteobacteria</taxon>
        <taxon>Rhodobacterales</taxon>
        <taxon>Paracoccaceae</taxon>
        <taxon>Paracoccus</taxon>
    </lineage>
</organism>
<evidence type="ECO:0000259" key="9">
    <source>
        <dbReference type="Pfam" id="PF21082"/>
    </source>
</evidence>
<dbReference type="Gene3D" id="2.30.30.60">
    <property type="match status" value="1"/>
</dbReference>
<reference evidence="11" key="1">
    <citation type="journal article" date="2019" name="Int. J. Syst. Evol. Microbiol.">
        <title>The Global Catalogue of Microorganisms (GCM) 10K type strain sequencing project: providing services to taxonomists for standard genome sequencing and annotation.</title>
        <authorList>
            <consortium name="The Broad Institute Genomics Platform"/>
            <consortium name="The Broad Institute Genome Sequencing Center for Infectious Disease"/>
            <person name="Wu L."/>
            <person name="Ma J."/>
        </authorList>
    </citation>
    <scope>NUCLEOTIDE SEQUENCE [LARGE SCALE GENOMIC DNA]</scope>
    <source>
        <strain evidence="11">KCTC 42899</strain>
    </source>
</reference>
<evidence type="ECO:0000256" key="6">
    <source>
        <dbReference type="ARBA" id="ARBA00023136"/>
    </source>
</evidence>
<dbReference type="SUPFAM" id="SSF82861">
    <property type="entry name" value="Mechanosensitive channel protein MscS (YggB), transmembrane region"/>
    <property type="match status" value="1"/>
</dbReference>
<evidence type="ECO:0000313" key="11">
    <source>
        <dbReference type="Proteomes" id="UP001595721"/>
    </source>
</evidence>
<dbReference type="InterPro" id="IPR011066">
    <property type="entry name" value="MscS_channel_C_sf"/>
</dbReference>
<dbReference type="SUPFAM" id="SSF50182">
    <property type="entry name" value="Sm-like ribonucleoproteins"/>
    <property type="match status" value="1"/>
</dbReference>
<accession>A0ABV7R0P2</accession>
<dbReference type="InterPro" id="IPR011014">
    <property type="entry name" value="MscS_channel_TM-2"/>
</dbReference>
<evidence type="ECO:0000259" key="8">
    <source>
        <dbReference type="Pfam" id="PF00924"/>
    </source>
</evidence>
<protein>
    <submittedName>
        <fullName evidence="10">Mechanosensitive ion channel family protein</fullName>
    </submittedName>
</protein>
<dbReference type="PROSITE" id="PS01246">
    <property type="entry name" value="UPF0003"/>
    <property type="match status" value="1"/>
</dbReference>
<dbReference type="PANTHER" id="PTHR30566">
    <property type="entry name" value="YNAI-RELATED MECHANOSENSITIVE ION CHANNEL"/>
    <property type="match status" value="1"/>
</dbReference>
<keyword evidence="4 7" id="KW-0812">Transmembrane</keyword>
<dbReference type="InterPro" id="IPR006686">
    <property type="entry name" value="MscS_channel_CS"/>
</dbReference>
<keyword evidence="11" id="KW-1185">Reference proteome</keyword>
<dbReference type="InterPro" id="IPR006685">
    <property type="entry name" value="MscS_channel_2nd"/>
</dbReference>
<feature type="transmembrane region" description="Helical" evidence="7">
    <location>
        <begin position="111"/>
        <end position="128"/>
    </location>
</feature>
<keyword evidence="3" id="KW-1003">Cell membrane</keyword>
<dbReference type="Gene3D" id="3.30.70.100">
    <property type="match status" value="1"/>
</dbReference>
<dbReference type="EMBL" id="JBHRXJ010000002">
    <property type="protein sequence ID" value="MFC3527217.1"/>
    <property type="molecule type" value="Genomic_DNA"/>
</dbReference>
<evidence type="ECO:0000256" key="5">
    <source>
        <dbReference type="ARBA" id="ARBA00022989"/>
    </source>
</evidence>
<comment type="caution">
    <text evidence="10">The sequence shown here is derived from an EMBL/GenBank/DDBJ whole genome shotgun (WGS) entry which is preliminary data.</text>
</comment>
<dbReference type="SUPFAM" id="SSF82689">
    <property type="entry name" value="Mechanosensitive channel protein MscS (YggB), C-terminal domain"/>
    <property type="match status" value="1"/>
</dbReference>
<keyword evidence="5 7" id="KW-1133">Transmembrane helix</keyword>
<evidence type="ECO:0000256" key="3">
    <source>
        <dbReference type="ARBA" id="ARBA00022475"/>
    </source>
</evidence>
<evidence type="ECO:0000256" key="7">
    <source>
        <dbReference type="SAM" id="Phobius"/>
    </source>
</evidence>
<feature type="transmembrane region" description="Helical" evidence="7">
    <location>
        <begin position="140"/>
        <end position="164"/>
    </location>
</feature>
<dbReference type="Proteomes" id="UP001595721">
    <property type="component" value="Unassembled WGS sequence"/>
</dbReference>
<gene>
    <name evidence="10" type="ORF">ACFOMH_03455</name>
</gene>
<sequence length="386" mass="42297">MDELLGDTSLNGIAHRALSLWQNGYLGISIKRVVIALAIMTVAMILRRPVASLCLSLVRRTLRGRRRSTDTAPLVNVLHRPAQFLAPLLGLILISEFVLQNDRLKTICQDLSRSMVVFALFWALFRLVDPMLRRIDERSPYLNASMLGVAVAVAHIIVFALGAAAFLDIWGIKIGPILAGFGLVGAAVALGAQDLFKNLIGGIFIIIENRFQIGDWIYADGICEGTVEAIGLRTTTVRQFDMSPIYVPNSQLSDTPVVNNQRMTYRRIDWTVGLTYDSTAAQIKEVCDGIRDHLIGNSDFVQPPEAQIFVRVDELGDSAINVMVYCFTRSTDWGEWLRIKEALANRITAVAAAAGAGLAFPSQSLYVETFPGQGPHSASPVAQKDA</sequence>
<name>A0ABV7R0P2_9RHOB</name>
<evidence type="ECO:0000256" key="1">
    <source>
        <dbReference type="ARBA" id="ARBA00004651"/>
    </source>
</evidence>
<evidence type="ECO:0000313" key="10">
    <source>
        <dbReference type="EMBL" id="MFC3527217.1"/>
    </source>
</evidence>
<dbReference type="Pfam" id="PF00924">
    <property type="entry name" value="MS_channel_2nd"/>
    <property type="match status" value="1"/>
</dbReference>
<dbReference type="Gene3D" id="1.10.287.1260">
    <property type="match status" value="1"/>
</dbReference>
<dbReference type="Pfam" id="PF21082">
    <property type="entry name" value="MS_channel_3rd"/>
    <property type="match status" value="1"/>
</dbReference>
<feature type="transmembrane region" description="Helical" evidence="7">
    <location>
        <begin position="170"/>
        <end position="190"/>
    </location>
</feature>
<dbReference type="InterPro" id="IPR010920">
    <property type="entry name" value="LSM_dom_sf"/>
</dbReference>
<comment type="subcellular location">
    <subcellularLocation>
        <location evidence="1">Cell membrane</location>
        <topology evidence="1">Multi-pass membrane protein</topology>
    </subcellularLocation>
</comment>
<dbReference type="RefSeq" id="WP_377742627.1">
    <property type="nucleotide sequence ID" value="NZ_JBHRXJ010000002.1"/>
</dbReference>
<comment type="similarity">
    <text evidence="2">Belongs to the MscS (TC 1.A.23) family.</text>
</comment>
<dbReference type="InterPro" id="IPR049278">
    <property type="entry name" value="MS_channel_C"/>
</dbReference>
<feature type="transmembrane region" description="Helical" evidence="7">
    <location>
        <begin position="33"/>
        <end position="58"/>
    </location>
</feature>
<evidence type="ECO:0000256" key="4">
    <source>
        <dbReference type="ARBA" id="ARBA00022692"/>
    </source>
</evidence>
<feature type="domain" description="Mechanosensitive ion channel MscS C-terminal" evidence="9">
    <location>
        <begin position="268"/>
        <end position="356"/>
    </location>
</feature>